<evidence type="ECO:0000256" key="5">
    <source>
        <dbReference type="ARBA" id="ARBA00023136"/>
    </source>
</evidence>
<dbReference type="InterPro" id="IPR036013">
    <property type="entry name" value="Band_7/SPFH_dom_sf"/>
</dbReference>
<dbReference type="GO" id="GO:0008233">
    <property type="term" value="F:peptidase activity"/>
    <property type="evidence" value="ECO:0007669"/>
    <property type="project" value="UniProtKB-KW"/>
</dbReference>
<evidence type="ECO:0000256" key="6">
    <source>
        <dbReference type="PIRNR" id="PIRNR005651"/>
    </source>
</evidence>
<dbReference type="SUPFAM" id="SSF117892">
    <property type="entry name" value="Band 7/SPFH domain"/>
    <property type="match status" value="2"/>
</dbReference>
<dbReference type="InterPro" id="IPR010200">
    <property type="entry name" value="HflC"/>
</dbReference>
<reference evidence="9 10" key="1">
    <citation type="submission" date="2018-09" db="EMBL/GenBank/DDBJ databases">
        <title>Alcanivorax profundi sp. nov., isolated from 1000 m-depth seawater of the Mariana Trench.</title>
        <authorList>
            <person name="Liu J."/>
        </authorList>
    </citation>
    <scope>NUCLEOTIDE SEQUENCE [LARGE SCALE GENOMIC DNA]</scope>
    <source>
        <strain evidence="9 10">MTEO17</strain>
    </source>
</reference>
<protein>
    <recommendedName>
        <fullName evidence="6">Protein HflC</fullName>
    </recommendedName>
</protein>
<dbReference type="PIRSF" id="PIRSF005651">
    <property type="entry name" value="HflC"/>
    <property type="match status" value="1"/>
</dbReference>
<evidence type="ECO:0000256" key="4">
    <source>
        <dbReference type="ARBA" id="ARBA00022989"/>
    </source>
</evidence>
<dbReference type="CDD" id="cd03405">
    <property type="entry name" value="SPFH_HflC"/>
    <property type="match status" value="1"/>
</dbReference>
<evidence type="ECO:0000313" key="10">
    <source>
        <dbReference type="Proteomes" id="UP000283734"/>
    </source>
</evidence>
<dbReference type="EMBL" id="QYYA01000002">
    <property type="protein sequence ID" value="RJG17933.1"/>
    <property type="molecule type" value="Genomic_DNA"/>
</dbReference>
<dbReference type="GO" id="GO:0006508">
    <property type="term" value="P:proteolysis"/>
    <property type="evidence" value="ECO:0007669"/>
    <property type="project" value="UniProtKB-KW"/>
</dbReference>
<dbReference type="NCBIfam" id="TIGR01932">
    <property type="entry name" value="hflC"/>
    <property type="match status" value="1"/>
</dbReference>
<dbReference type="PANTHER" id="PTHR42911:SF1">
    <property type="entry name" value="MODULATOR OF FTSH PROTEASE HFLC"/>
    <property type="match status" value="1"/>
</dbReference>
<dbReference type="SMART" id="SM00244">
    <property type="entry name" value="PHB"/>
    <property type="match status" value="1"/>
</dbReference>
<dbReference type="Pfam" id="PF01145">
    <property type="entry name" value="Band_7"/>
    <property type="match status" value="2"/>
</dbReference>
<keyword evidence="3" id="KW-0812">Transmembrane</keyword>
<evidence type="ECO:0000313" key="9">
    <source>
        <dbReference type="EMBL" id="RJG17933.1"/>
    </source>
</evidence>
<evidence type="ECO:0000256" key="7">
    <source>
        <dbReference type="SAM" id="MobiDB-lite"/>
    </source>
</evidence>
<accession>A0A418XY29</accession>
<dbReference type="InterPro" id="IPR001107">
    <property type="entry name" value="Band_7"/>
</dbReference>
<dbReference type="Gene3D" id="3.30.479.30">
    <property type="entry name" value="Band 7 domain"/>
    <property type="match status" value="2"/>
</dbReference>
<name>A0A418XY29_9GAMM</name>
<comment type="subcellular location">
    <subcellularLocation>
        <location evidence="1">Membrane</location>
        <topology evidence="1">Single-pass membrane protein</topology>
    </subcellularLocation>
</comment>
<proteinExistence type="inferred from homology"/>
<keyword evidence="5" id="KW-0472">Membrane</keyword>
<dbReference type="OrthoDB" id="9812991at2"/>
<dbReference type="Proteomes" id="UP000283734">
    <property type="component" value="Unassembled WGS sequence"/>
</dbReference>
<evidence type="ECO:0000259" key="8">
    <source>
        <dbReference type="SMART" id="SM00244"/>
    </source>
</evidence>
<gene>
    <name evidence="9" type="primary">hflC</name>
    <name evidence="9" type="ORF">D4A39_05425</name>
</gene>
<dbReference type="RefSeq" id="WP_022985249.1">
    <property type="nucleotide sequence ID" value="NZ_CAXGPP010000008.1"/>
</dbReference>
<evidence type="ECO:0000256" key="2">
    <source>
        <dbReference type="ARBA" id="ARBA00007862"/>
    </source>
</evidence>
<comment type="similarity">
    <text evidence="2 6">Belongs to the band 7/mec-2 family. HflC subfamily.</text>
</comment>
<comment type="function">
    <text evidence="6">HflC and HflK could regulate a protease.</text>
</comment>
<feature type="domain" description="Band 7" evidence="8">
    <location>
        <begin position="21"/>
        <end position="249"/>
    </location>
</feature>
<sequence>MNNRGWLALLALGVLALLALDSFYIVNQTEKAVLKQFSRIEKADISPGIYPKWPLFEEVVKVDGRALVYDVPTQSFLTAEKKLLNVDAFVVWRINNVQRYIVSVGGGSANPQIMERRARELLDPRVNEALRNEFASRTVFQVVAGESDVEKVEGDTAIIRDPTTGETTEVPTDQLDESILREAGQQDSEETVADAGEPAGNDQREALMDQVRQEVNMSTMEDLGIEVVDIRVKQVDWPDQVRGRVFDRMRAERQRDAAAHRSQGREEAEKIRAGADRQRTEILADAYRKSQAIRGEGDAQAAATYAKAYNQDKEFFRFYRSLQAYKESFKDPEDVLILEPDSDFFRYLNGASGSR</sequence>
<dbReference type="PANTHER" id="PTHR42911">
    <property type="entry name" value="MODULATOR OF FTSH PROTEASE HFLC"/>
    <property type="match status" value="1"/>
</dbReference>
<evidence type="ECO:0000256" key="3">
    <source>
        <dbReference type="ARBA" id="ARBA00022692"/>
    </source>
</evidence>
<organism evidence="9 10">
    <name type="scientific">Alcanivorax profundi</name>
    <dbReference type="NCBI Taxonomy" id="2338368"/>
    <lineage>
        <taxon>Bacteria</taxon>
        <taxon>Pseudomonadati</taxon>
        <taxon>Pseudomonadota</taxon>
        <taxon>Gammaproteobacteria</taxon>
        <taxon>Oceanospirillales</taxon>
        <taxon>Alcanivoracaceae</taxon>
        <taxon>Alcanivorax</taxon>
    </lineage>
</organism>
<keyword evidence="9" id="KW-0645">Protease</keyword>
<dbReference type="GO" id="GO:0016020">
    <property type="term" value="C:membrane"/>
    <property type="evidence" value="ECO:0007669"/>
    <property type="project" value="UniProtKB-SubCell"/>
</dbReference>
<keyword evidence="10" id="KW-1185">Reference proteome</keyword>
<dbReference type="AlphaFoldDB" id="A0A418XY29"/>
<feature type="region of interest" description="Disordered" evidence="7">
    <location>
        <begin position="255"/>
        <end position="274"/>
    </location>
</feature>
<comment type="caution">
    <text evidence="9">The sequence shown here is derived from an EMBL/GenBank/DDBJ whole genome shotgun (WGS) entry which is preliminary data.</text>
</comment>
<keyword evidence="9" id="KW-0378">Hydrolase</keyword>
<evidence type="ECO:0000256" key="1">
    <source>
        <dbReference type="ARBA" id="ARBA00004167"/>
    </source>
</evidence>
<keyword evidence="4" id="KW-1133">Transmembrane helix</keyword>